<feature type="coiled-coil region" evidence="1">
    <location>
        <begin position="656"/>
        <end position="690"/>
    </location>
</feature>
<dbReference type="SUPFAM" id="SSF52540">
    <property type="entry name" value="P-loop containing nucleoside triphosphate hydrolases"/>
    <property type="match status" value="1"/>
</dbReference>
<sequence length="876" mass="92985">MKLTSIRLTNVRRFVDPVEITGIAPGLNLLSAPNEQGKSTIFDALHALFFHDAKSWKKEVSALAPYAGGDPEIEVTLTHEGHSYRIAKIFTKASGKGSVRIWRDSALLHQADAAEAWLRDLISPPKDGPVGMLWVRQGLTDFSDAKETLDARRDLMSSLSGEIETVTGGQQMEVLRRRLRAELDRLVTSRGARKGGPLAEVETRVANLTERRDTLAAQVADLRQLLDQRQTLRREQSELTAPEAAEARQSRLRAAETALAAAERHQEQREQAGRALDLAVSRRDAQAARGETLAARLADHTRAATARTQATDLRVQAQQRASQAATGLATAQSGAATARSAVTVARAAVAKSLRAEAAQHAAGLRREQQARLAQVDTLLAAIEVDRQQAGLGPDAVALARMDQLAQAVALARHSRAAAAAALSVTYEAGPDAPPALLLDGAPLPQGAQVALPDGGTLEVPGLAQVTIHPARTQDADALPKAETALATALSDLGYECLEAAQAAHQSRSAAAARVQEAEATLTALAPKGRGALVQALGALPKQPDPEEADSNTAETTPDRVALEHALSAAEEQQTTAEALLEQARAEDGEARQITHAARATEEAAIAQLAQIEQALGDLAVARAQLDQLQAAQPALDAAVITAREADARLAADAPDLDQIRASCQRARTVLEAAQARAQDIARDLAVLEARISTHASHAVEEDLSEVTDQLSVAEAAHDALLFEVATLSRLDQALEAAQAGAQAQYLGPLMAELTPLLRRLWPEAALQLDADSVLPSQLARGAAEEQLTQLSGGTQEQLALMVRLAFARLLAKSGRGIPVILDDALAYTDDARIEALFDALTLQANDLQILVFSCRQKSFRDLGGTSLTIRPAQGIA</sequence>
<name>A0A1L3I1V6_9RHOB</name>
<dbReference type="PANTHER" id="PTHR41259:SF1">
    <property type="entry name" value="DOUBLE-STRAND BREAK REPAIR RAD50 ATPASE, PUTATIVE-RELATED"/>
    <property type="match status" value="1"/>
</dbReference>
<dbReference type="GO" id="GO:0016887">
    <property type="term" value="F:ATP hydrolysis activity"/>
    <property type="evidence" value="ECO:0007669"/>
    <property type="project" value="InterPro"/>
</dbReference>
<dbReference type="KEGG" id="php:PhaeoP97_00675"/>
<protein>
    <submittedName>
        <fullName evidence="3">AAA domain protein</fullName>
    </submittedName>
</protein>
<dbReference type="InterPro" id="IPR027417">
    <property type="entry name" value="P-loop_NTPase"/>
</dbReference>
<gene>
    <name evidence="3" type="ORF">PhaeoP97_00675</name>
</gene>
<evidence type="ECO:0000256" key="1">
    <source>
        <dbReference type="SAM" id="Coils"/>
    </source>
</evidence>
<dbReference type="GO" id="GO:0006302">
    <property type="term" value="P:double-strand break repair"/>
    <property type="evidence" value="ECO:0007669"/>
    <property type="project" value="InterPro"/>
</dbReference>
<dbReference type="Pfam" id="PF13476">
    <property type="entry name" value="AAA_23"/>
    <property type="match status" value="1"/>
</dbReference>
<dbReference type="EMBL" id="CP016364">
    <property type="protein sequence ID" value="APG46113.1"/>
    <property type="molecule type" value="Genomic_DNA"/>
</dbReference>
<dbReference type="STRING" id="1844006.PhaeoP97_00675"/>
<dbReference type="RefSeq" id="WP_072503870.1">
    <property type="nucleotide sequence ID" value="NZ_CP016364.1"/>
</dbReference>
<organism evidence="3 4">
    <name type="scientific">Phaeobacter porticola</name>
    <dbReference type="NCBI Taxonomy" id="1844006"/>
    <lineage>
        <taxon>Bacteria</taxon>
        <taxon>Pseudomonadati</taxon>
        <taxon>Pseudomonadota</taxon>
        <taxon>Alphaproteobacteria</taxon>
        <taxon>Rhodobacterales</taxon>
        <taxon>Roseobacteraceae</taxon>
        <taxon>Phaeobacter</taxon>
    </lineage>
</organism>
<dbReference type="OrthoDB" id="7069379at2"/>
<dbReference type="Gene3D" id="3.40.50.300">
    <property type="entry name" value="P-loop containing nucleotide triphosphate hydrolases"/>
    <property type="match status" value="2"/>
</dbReference>
<reference evidence="4" key="1">
    <citation type="submission" date="2016-07" db="EMBL/GenBank/DDBJ databases">
        <title>Phaeobacter portensis sp. nov., a tropodithietic acid producing bacterium isolated from a German harbor.</title>
        <authorList>
            <person name="Freese H.M."/>
            <person name="Bunk B."/>
            <person name="Breider S."/>
            <person name="Brinkhoff T."/>
        </authorList>
    </citation>
    <scope>NUCLEOTIDE SEQUENCE [LARGE SCALE GENOMIC DNA]</scope>
    <source>
        <strain evidence="4">P97</strain>
    </source>
</reference>
<dbReference type="InterPro" id="IPR038729">
    <property type="entry name" value="Rad50/SbcC_AAA"/>
</dbReference>
<evidence type="ECO:0000259" key="2">
    <source>
        <dbReference type="Pfam" id="PF13476"/>
    </source>
</evidence>
<keyword evidence="1" id="KW-0175">Coiled coil</keyword>
<dbReference type="AlphaFoldDB" id="A0A1L3I1V6"/>
<dbReference type="PANTHER" id="PTHR41259">
    <property type="entry name" value="DOUBLE-STRAND BREAK REPAIR RAD50 ATPASE, PUTATIVE-RELATED"/>
    <property type="match status" value="1"/>
</dbReference>
<feature type="coiled-coil region" evidence="1">
    <location>
        <begin position="198"/>
        <end position="272"/>
    </location>
</feature>
<proteinExistence type="predicted"/>
<keyword evidence="4" id="KW-1185">Reference proteome</keyword>
<feature type="domain" description="Rad50/SbcC-type AAA" evidence="2">
    <location>
        <begin position="5"/>
        <end position="254"/>
    </location>
</feature>
<evidence type="ECO:0000313" key="3">
    <source>
        <dbReference type="EMBL" id="APG46113.1"/>
    </source>
</evidence>
<evidence type="ECO:0000313" key="4">
    <source>
        <dbReference type="Proteomes" id="UP000183859"/>
    </source>
</evidence>
<accession>A0A1L3I1V6</accession>
<dbReference type="Proteomes" id="UP000183859">
    <property type="component" value="Chromosome"/>
</dbReference>